<dbReference type="PANTHER" id="PTHR43319">
    <property type="entry name" value="BETA-LACTAMASE-RELATED"/>
    <property type="match status" value="1"/>
</dbReference>
<dbReference type="AlphaFoldDB" id="A0A9W9IMK0"/>
<evidence type="ECO:0000313" key="2">
    <source>
        <dbReference type="EMBL" id="KAJ5180587.1"/>
    </source>
</evidence>
<dbReference type="SUPFAM" id="SSF56601">
    <property type="entry name" value="beta-lactamase/transpeptidase-like"/>
    <property type="match status" value="1"/>
</dbReference>
<reference evidence="2" key="1">
    <citation type="submission" date="2022-11" db="EMBL/GenBank/DDBJ databases">
        <authorList>
            <person name="Petersen C."/>
        </authorList>
    </citation>
    <scope>NUCLEOTIDE SEQUENCE</scope>
    <source>
        <strain evidence="2">IBT 21917</strain>
    </source>
</reference>
<dbReference type="Proteomes" id="UP001146351">
    <property type="component" value="Unassembled WGS sequence"/>
</dbReference>
<sequence length="385" mass="41898">MAQVHGSSDPAFNALRDELQQRIGDGRELGAAICVNIDGNNVVDIWGGYANPGKTELWREDTLAIVWSCTKVVSALATLILVDRGLLDLDAPVAGYWPEFAVNGKENIKVSHILTHSAGIPTWSPPIDVETIFDLKKATKLLEQGGPPWWTPGEQTGYHMTNVGHYLGELVRRVTGKSLGQFIADEIASPLNADFGLGVAEKDWPRTAEVQPPPPISVEGIDSTSIMFKTFTGVPMKAEVAHQPGWRKTEVGAANGYSTARALARIGSIVSLGGAVDGRQYLSPDIIDHMLQERQRGHDLVLGHYLRFGLGVGLPVPQTIPYIPEGRVCFWSGWGGSMFIMDMERKMTISYIMNKMAQGTLGNENAGAYISEIYKVVDALRASSQ</sequence>
<comment type="caution">
    <text evidence="2">The sequence shown here is derived from an EMBL/GenBank/DDBJ whole genome shotgun (WGS) entry which is preliminary data.</text>
</comment>
<gene>
    <name evidence="2" type="ORF">N7492_003797</name>
</gene>
<keyword evidence="3" id="KW-1185">Reference proteome</keyword>
<reference evidence="2" key="2">
    <citation type="journal article" date="2023" name="IMA Fungus">
        <title>Comparative genomic study of the Penicillium genus elucidates a diverse pangenome and 15 lateral gene transfer events.</title>
        <authorList>
            <person name="Petersen C."/>
            <person name="Sorensen T."/>
            <person name="Nielsen M.R."/>
            <person name="Sondergaard T.E."/>
            <person name="Sorensen J.L."/>
            <person name="Fitzpatrick D.A."/>
            <person name="Frisvad J.C."/>
            <person name="Nielsen K.L."/>
        </authorList>
    </citation>
    <scope>NUCLEOTIDE SEQUENCE</scope>
    <source>
        <strain evidence="2">IBT 21917</strain>
    </source>
</reference>
<name>A0A9W9IMK0_9EURO</name>
<dbReference type="EMBL" id="JAPQKO010000002">
    <property type="protein sequence ID" value="KAJ5180587.1"/>
    <property type="molecule type" value="Genomic_DNA"/>
</dbReference>
<dbReference type="OrthoDB" id="5946976at2759"/>
<dbReference type="Gene3D" id="3.40.710.10">
    <property type="entry name" value="DD-peptidase/beta-lactamase superfamily"/>
    <property type="match status" value="1"/>
</dbReference>
<organism evidence="2 3">
    <name type="scientific">Penicillium capsulatum</name>
    <dbReference type="NCBI Taxonomy" id="69766"/>
    <lineage>
        <taxon>Eukaryota</taxon>
        <taxon>Fungi</taxon>
        <taxon>Dikarya</taxon>
        <taxon>Ascomycota</taxon>
        <taxon>Pezizomycotina</taxon>
        <taxon>Eurotiomycetes</taxon>
        <taxon>Eurotiomycetidae</taxon>
        <taxon>Eurotiales</taxon>
        <taxon>Aspergillaceae</taxon>
        <taxon>Penicillium</taxon>
    </lineage>
</organism>
<evidence type="ECO:0000259" key="1">
    <source>
        <dbReference type="Pfam" id="PF00144"/>
    </source>
</evidence>
<accession>A0A9W9IMK0</accession>
<proteinExistence type="predicted"/>
<dbReference type="InterPro" id="IPR012338">
    <property type="entry name" value="Beta-lactam/transpept-like"/>
</dbReference>
<protein>
    <recommendedName>
        <fullName evidence="1">Beta-lactamase-related domain-containing protein</fullName>
    </recommendedName>
</protein>
<evidence type="ECO:0000313" key="3">
    <source>
        <dbReference type="Proteomes" id="UP001146351"/>
    </source>
</evidence>
<feature type="domain" description="Beta-lactamase-related" evidence="1">
    <location>
        <begin position="17"/>
        <end position="361"/>
    </location>
</feature>
<dbReference type="PANTHER" id="PTHR43319:SF3">
    <property type="entry name" value="BETA-LACTAMASE-RELATED DOMAIN-CONTAINING PROTEIN"/>
    <property type="match status" value="1"/>
</dbReference>
<dbReference type="Pfam" id="PF00144">
    <property type="entry name" value="Beta-lactamase"/>
    <property type="match status" value="1"/>
</dbReference>
<dbReference type="InterPro" id="IPR001466">
    <property type="entry name" value="Beta-lactam-related"/>
</dbReference>
<dbReference type="InterPro" id="IPR052907">
    <property type="entry name" value="Beta-lactamase/esterase"/>
</dbReference>